<evidence type="ECO:0000313" key="3">
    <source>
        <dbReference type="Proteomes" id="UP000054477"/>
    </source>
</evidence>
<protein>
    <submittedName>
        <fullName evidence="2">Uncharacterized protein</fullName>
    </submittedName>
</protein>
<feature type="region of interest" description="Disordered" evidence="1">
    <location>
        <begin position="27"/>
        <end position="83"/>
    </location>
</feature>
<dbReference type="Proteomes" id="UP000054477">
    <property type="component" value="Unassembled WGS sequence"/>
</dbReference>
<accession>A0A0C9X476</accession>
<name>A0A0C9X476_9AGAR</name>
<organism evidence="2 3">
    <name type="scientific">Laccaria amethystina LaAM-08-1</name>
    <dbReference type="NCBI Taxonomy" id="1095629"/>
    <lineage>
        <taxon>Eukaryota</taxon>
        <taxon>Fungi</taxon>
        <taxon>Dikarya</taxon>
        <taxon>Basidiomycota</taxon>
        <taxon>Agaricomycotina</taxon>
        <taxon>Agaricomycetes</taxon>
        <taxon>Agaricomycetidae</taxon>
        <taxon>Agaricales</taxon>
        <taxon>Agaricineae</taxon>
        <taxon>Hydnangiaceae</taxon>
        <taxon>Laccaria</taxon>
    </lineage>
</organism>
<evidence type="ECO:0000256" key="1">
    <source>
        <dbReference type="SAM" id="MobiDB-lite"/>
    </source>
</evidence>
<gene>
    <name evidence="2" type="ORF">K443DRAFT_682593</name>
</gene>
<sequence length="119" mass="12711">MPLPSQPSLRNLVSNQGVFLMVSRASSLSDKHRAPVPGSRNDLAADPPCNPGGYSRGLYECGGGDGLDDEEDDEDEGRPGPPFVVKITNFAHTRLAPGEAFSRCQACFIRTVGCEDCTN</sequence>
<feature type="compositionally biased region" description="Acidic residues" evidence="1">
    <location>
        <begin position="66"/>
        <end position="76"/>
    </location>
</feature>
<dbReference type="EMBL" id="KN838734">
    <property type="protein sequence ID" value="KIJ96048.1"/>
    <property type="molecule type" value="Genomic_DNA"/>
</dbReference>
<reference evidence="2 3" key="1">
    <citation type="submission" date="2014-04" db="EMBL/GenBank/DDBJ databases">
        <authorList>
            <consortium name="DOE Joint Genome Institute"/>
            <person name="Kuo A."/>
            <person name="Kohler A."/>
            <person name="Nagy L.G."/>
            <person name="Floudas D."/>
            <person name="Copeland A."/>
            <person name="Barry K.W."/>
            <person name="Cichocki N."/>
            <person name="Veneault-Fourrey C."/>
            <person name="LaButti K."/>
            <person name="Lindquist E.A."/>
            <person name="Lipzen A."/>
            <person name="Lundell T."/>
            <person name="Morin E."/>
            <person name="Murat C."/>
            <person name="Sun H."/>
            <person name="Tunlid A."/>
            <person name="Henrissat B."/>
            <person name="Grigoriev I.V."/>
            <person name="Hibbett D.S."/>
            <person name="Martin F."/>
            <person name="Nordberg H.P."/>
            <person name="Cantor M.N."/>
            <person name="Hua S.X."/>
        </authorList>
    </citation>
    <scope>NUCLEOTIDE SEQUENCE [LARGE SCALE GENOMIC DNA]</scope>
    <source>
        <strain evidence="2 3">LaAM-08-1</strain>
    </source>
</reference>
<proteinExistence type="predicted"/>
<keyword evidence="3" id="KW-1185">Reference proteome</keyword>
<dbReference type="AlphaFoldDB" id="A0A0C9X476"/>
<evidence type="ECO:0000313" key="2">
    <source>
        <dbReference type="EMBL" id="KIJ96048.1"/>
    </source>
</evidence>
<dbReference type="HOGENOM" id="CLU_2061857_0_0_1"/>
<reference evidence="3" key="2">
    <citation type="submission" date="2015-01" db="EMBL/GenBank/DDBJ databases">
        <title>Evolutionary Origins and Diversification of the Mycorrhizal Mutualists.</title>
        <authorList>
            <consortium name="DOE Joint Genome Institute"/>
            <consortium name="Mycorrhizal Genomics Consortium"/>
            <person name="Kohler A."/>
            <person name="Kuo A."/>
            <person name="Nagy L.G."/>
            <person name="Floudas D."/>
            <person name="Copeland A."/>
            <person name="Barry K.W."/>
            <person name="Cichocki N."/>
            <person name="Veneault-Fourrey C."/>
            <person name="LaButti K."/>
            <person name="Lindquist E.A."/>
            <person name="Lipzen A."/>
            <person name="Lundell T."/>
            <person name="Morin E."/>
            <person name="Murat C."/>
            <person name="Riley R."/>
            <person name="Ohm R."/>
            <person name="Sun H."/>
            <person name="Tunlid A."/>
            <person name="Henrissat B."/>
            <person name="Grigoriev I.V."/>
            <person name="Hibbett D.S."/>
            <person name="Martin F."/>
        </authorList>
    </citation>
    <scope>NUCLEOTIDE SEQUENCE [LARGE SCALE GENOMIC DNA]</scope>
    <source>
        <strain evidence="3">LaAM-08-1</strain>
    </source>
</reference>